<dbReference type="PANTHER" id="PTHR10339:SF27">
    <property type="entry name" value="NAD(P)(+)--ARGININE ADP-RIBOSYLTRANSFERASE"/>
    <property type="match status" value="1"/>
</dbReference>
<feature type="transmembrane region" description="Helical" evidence="8">
    <location>
        <begin position="329"/>
        <end position="346"/>
    </location>
</feature>
<sequence length="378" mass="43235">MQNFLFCKQTCSATCWLCLFKGPCKQEKKNMKLVNGPACGLGILRKWAVFSTAALVVLLLLNDPFLILWWPQRPLEKAEVMILPLDMAADSIDDMYAGCRPETAALIDLFGVFEWNYNANFSQAWAFAEKRAKKPAHERLKDDHAIVIYMYTKLPHIRKVFNEAVKRGRHMYNTHRFRFHYFYFFLTDAIQTLRHHQAPCRTTYLRTRKHFDQNVLRTNVRFGHFVWAASSSLTFELQGNVSCFEIHTCFGADITDYSSVERQGQVLIPTYEVFTITEVLKREPWCGVVCKLESTRVPRADQNCKLNEELSATFLADARRVWMGCSAEKLSACAVLLLVCSVVLVRGKQTCFVAAVLGALLLLLLGALLTSLNMEFNT</sequence>
<evidence type="ECO:0000313" key="9">
    <source>
        <dbReference type="EMBL" id="RVE75699.1"/>
    </source>
</evidence>
<keyword evidence="8" id="KW-0812">Transmembrane</keyword>
<evidence type="ECO:0000313" key="10">
    <source>
        <dbReference type="Proteomes" id="UP000283210"/>
    </source>
</evidence>
<dbReference type="EC" id="2.4.2.31" evidence="7"/>
<proteinExistence type="inferred from homology"/>
<comment type="catalytic activity">
    <reaction evidence="6 7">
        <text>L-arginyl-[protein] + NAD(+) = N(omega)-(ADP-D-ribosyl)-L-arginyl-[protein] + nicotinamide + H(+)</text>
        <dbReference type="Rhea" id="RHEA:19149"/>
        <dbReference type="Rhea" id="RHEA-COMP:10532"/>
        <dbReference type="Rhea" id="RHEA-COMP:15087"/>
        <dbReference type="ChEBI" id="CHEBI:15378"/>
        <dbReference type="ChEBI" id="CHEBI:17154"/>
        <dbReference type="ChEBI" id="CHEBI:29965"/>
        <dbReference type="ChEBI" id="CHEBI:57540"/>
        <dbReference type="ChEBI" id="CHEBI:142554"/>
        <dbReference type="EC" id="2.4.2.31"/>
    </reaction>
</comment>
<evidence type="ECO:0000256" key="2">
    <source>
        <dbReference type="ARBA" id="ARBA00022676"/>
    </source>
</evidence>
<keyword evidence="4" id="KW-0548">Nucleotidyltransferase</keyword>
<organism evidence="9 10">
    <name type="scientific">Oryzias javanicus</name>
    <name type="common">Javanese ricefish</name>
    <name type="synonym">Aplocheilus javanicus</name>
    <dbReference type="NCBI Taxonomy" id="123683"/>
    <lineage>
        <taxon>Eukaryota</taxon>
        <taxon>Metazoa</taxon>
        <taxon>Chordata</taxon>
        <taxon>Craniata</taxon>
        <taxon>Vertebrata</taxon>
        <taxon>Euteleostomi</taxon>
        <taxon>Actinopterygii</taxon>
        <taxon>Neopterygii</taxon>
        <taxon>Teleostei</taxon>
        <taxon>Neoteleostei</taxon>
        <taxon>Acanthomorphata</taxon>
        <taxon>Ovalentaria</taxon>
        <taxon>Atherinomorphae</taxon>
        <taxon>Beloniformes</taxon>
        <taxon>Adrianichthyidae</taxon>
        <taxon>Oryziinae</taxon>
        <taxon>Oryzias</taxon>
    </lineage>
</organism>
<dbReference type="Gene3D" id="3.90.176.10">
    <property type="entry name" value="Toxin ADP-ribosyltransferase, Chain A, domain 1"/>
    <property type="match status" value="1"/>
</dbReference>
<evidence type="ECO:0000256" key="6">
    <source>
        <dbReference type="ARBA" id="ARBA00047597"/>
    </source>
</evidence>
<feature type="transmembrane region" description="Helical" evidence="8">
    <location>
        <begin position="352"/>
        <end position="372"/>
    </location>
</feature>
<dbReference type="GO" id="GO:0016779">
    <property type="term" value="F:nucleotidyltransferase activity"/>
    <property type="evidence" value="ECO:0007669"/>
    <property type="project" value="UniProtKB-KW"/>
</dbReference>
<keyword evidence="8" id="KW-0472">Membrane</keyword>
<evidence type="ECO:0000256" key="4">
    <source>
        <dbReference type="ARBA" id="ARBA00022695"/>
    </source>
</evidence>
<protein>
    <recommendedName>
        <fullName evidence="7">NAD(P)(+)--arginine ADP-ribosyltransferase</fullName>
        <ecNumber evidence="7">2.4.2.31</ecNumber>
    </recommendedName>
    <alternativeName>
        <fullName evidence="7">Mono(ADP-ribosyl)transferase</fullName>
    </alternativeName>
</protein>
<keyword evidence="3 7" id="KW-0808">Transferase</keyword>
<evidence type="ECO:0000256" key="7">
    <source>
        <dbReference type="RuleBase" id="RU361228"/>
    </source>
</evidence>
<evidence type="ECO:0000256" key="8">
    <source>
        <dbReference type="SAM" id="Phobius"/>
    </source>
</evidence>
<dbReference type="EMBL" id="CM012437">
    <property type="protein sequence ID" value="RVE75699.1"/>
    <property type="molecule type" value="Genomic_DNA"/>
</dbReference>
<dbReference type="PRINTS" id="PR00970">
    <property type="entry name" value="RIBTRNSFRASE"/>
</dbReference>
<dbReference type="AlphaFoldDB" id="A0A437DKR8"/>
<evidence type="ECO:0000256" key="5">
    <source>
        <dbReference type="ARBA" id="ARBA00022857"/>
    </source>
</evidence>
<dbReference type="GO" id="GO:0106274">
    <property type="term" value="F:NAD+-protein-arginine ADP-ribosyltransferase activity"/>
    <property type="evidence" value="ECO:0007669"/>
    <property type="project" value="UniProtKB-EC"/>
</dbReference>
<keyword evidence="7" id="KW-0520">NAD</keyword>
<accession>A0A437DKR8</accession>
<name>A0A437DKR8_ORYJA</name>
<keyword evidence="5 7" id="KW-0521">NADP</keyword>
<feature type="transmembrane region" description="Helical" evidence="8">
    <location>
        <begin position="48"/>
        <end position="70"/>
    </location>
</feature>
<keyword evidence="10" id="KW-1185">Reference proteome</keyword>
<dbReference type="InterPro" id="IPR000768">
    <property type="entry name" value="ART"/>
</dbReference>
<evidence type="ECO:0000256" key="3">
    <source>
        <dbReference type="ARBA" id="ARBA00022679"/>
    </source>
</evidence>
<dbReference type="InterPro" id="IPR050999">
    <property type="entry name" value="ADP-ribosyltransferase_ARG"/>
</dbReference>
<dbReference type="GO" id="GO:0003950">
    <property type="term" value="F:NAD+ poly-ADP-ribosyltransferase activity"/>
    <property type="evidence" value="ECO:0007669"/>
    <property type="project" value="TreeGrafter"/>
</dbReference>
<keyword evidence="8" id="KW-1133">Transmembrane helix</keyword>
<dbReference type="OrthoDB" id="423533at2759"/>
<keyword evidence="2 7" id="KW-0328">Glycosyltransferase</keyword>
<reference evidence="9 10" key="2">
    <citation type="submission" date="2019-01" db="EMBL/GenBank/DDBJ databases">
        <title>A chromosome length genome reference of the Java medaka (oryzias javanicus).</title>
        <authorList>
            <person name="Herpin A."/>
            <person name="Takehana Y."/>
            <person name="Naruse K."/>
            <person name="Ansai S."/>
            <person name="Kawaguchi M."/>
        </authorList>
    </citation>
    <scope>NUCLEOTIDE SEQUENCE [LARGE SCALE GENOMIC DNA]</scope>
    <source>
        <strain evidence="9">RS831</strain>
        <tissue evidence="9">Whole body</tissue>
    </source>
</reference>
<comment type="similarity">
    <text evidence="1 7">Belongs to the Arg-specific ADP-ribosyltransferase family.</text>
</comment>
<dbReference type="SUPFAM" id="SSF56399">
    <property type="entry name" value="ADP-ribosylation"/>
    <property type="match status" value="1"/>
</dbReference>
<dbReference type="Proteomes" id="UP000283210">
    <property type="component" value="Chromosome 1"/>
</dbReference>
<reference evidence="9 10" key="1">
    <citation type="submission" date="2018-11" db="EMBL/GenBank/DDBJ databases">
        <authorList>
            <person name="Lopez-Roques C."/>
            <person name="Donnadieu C."/>
            <person name="Bouchez O."/>
            <person name="Klopp C."/>
            <person name="Cabau C."/>
            <person name="Zahm M."/>
        </authorList>
    </citation>
    <scope>NUCLEOTIDE SEQUENCE [LARGE SCALE GENOMIC DNA]</scope>
    <source>
        <strain evidence="9">RS831</strain>
        <tissue evidence="9">Whole body</tissue>
    </source>
</reference>
<evidence type="ECO:0000256" key="1">
    <source>
        <dbReference type="ARBA" id="ARBA00009558"/>
    </source>
</evidence>
<dbReference type="PANTHER" id="PTHR10339">
    <property type="entry name" value="ADP-RIBOSYLTRANSFERASE"/>
    <property type="match status" value="1"/>
</dbReference>
<dbReference type="Pfam" id="PF01129">
    <property type="entry name" value="ART"/>
    <property type="match status" value="1"/>
</dbReference>
<gene>
    <name evidence="9" type="ORF">OJAV_G00001230</name>
</gene>